<feature type="domain" description="Saccharopine dehydrogenase-like C-terminal" evidence="2">
    <location>
        <begin position="141"/>
        <end position="388"/>
    </location>
</feature>
<comment type="caution">
    <text evidence="3">The sequence shown here is derived from an EMBL/GenBank/DDBJ whole genome shotgun (WGS) entry which is preliminary data.</text>
</comment>
<dbReference type="Gene3D" id="3.40.50.720">
    <property type="entry name" value="NAD(P)-binding Rossmann-like Domain"/>
    <property type="match status" value="1"/>
</dbReference>
<dbReference type="SUPFAM" id="SSF51735">
    <property type="entry name" value="NAD(P)-binding Rossmann-fold domains"/>
    <property type="match status" value="1"/>
</dbReference>
<dbReference type="Gene3D" id="3.30.360.10">
    <property type="entry name" value="Dihydrodipicolinate Reductase, domain 2"/>
    <property type="match status" value="1"/>
</dbReference>
<sequence>MATVLIIGAGGVGSVVAHKCAMNSDVFTNIILASRTKAKCDRIAAEIKELHGVTIQTAQVDADVVSETVALIRSCNPKLVINVALPYQDLPIMDACLEAGVHYMDTANYEPKDVAKFEYSWQWAYRERFEQAGLMALLGCGFDPGATQVFTAYANKHYFDRMDYLDIVDCNAGNHGKAFATNFNPEINIREITQPGRYWENGEWVEIPAMSIHKPIEYPEIGPRESYVLYHEELESLVKNFPTLKRARFWMTFGQAYLTHLEVLQNVGMTRIDSVKFQGMDIVPLEFLKAVLPAPDSLGENYTGQTSIGCQIKGIKDGADRTYYIWNNCDHAETYKEVRGQAVSYTTGVPAMIGAMLMLTGVWMKPGVWNCEELDPDPFIEQMNKQGLPVQERVDVPLPHEY</sequence>
<feature type="domain" description="Saccharopine dehydrogenase NADP binding" evidence="1">
    <location>
        <begin position="4"/>
        <end position="137"/>
    </location>
</feature>
<dbReference type="EMBL" id="PVTE01000003">
    <property type="protein sequence ID" value="PRY44082.1"/>
    <property type="molecule type" value="Genomic_DNA"/>
</dbReference>
<name>A0A2T0TEI7_9BACT</name>
<dbReference type="InterPro" id="IPR005097">
    <property type="entry name" value="Sacchrp_dh_NADP-bd"/>
</dbReference>
<dbReference type="RefSeq" id="WP_106136511.1">
    <property type="nucleotide sequence ID" value="NZ_PVTE01000003.1"/>
</dbReference>
<evidence type="ECO:0000259" key="2">
    <source>
        <dbReference type="Pfam" id="PF16653"/>
    </source>
</evidence>
<dbReference type="Proteomes" id="UP000238375">
    <property type="component" value="Unassembled WGS sequence"/>
</dbReference>
<dbReference type="InterPro" id="IPR032095">
    <property type="entry name" value="Sacchrp_dh-like_C"/>
</dbReference>
<accession>A0A2T0TEI7</accession>
<evidence type="ECO:0000313" key="4">
    <source>
        <dbReference type="Proteomes" id="UP000238375"/>
    </source>
</evidence>
<dbReference type="Pfam" id="PF03435">
    <property type="entry name" value="Sacchrp_dh_NADP"/>
    <property type="match status" value="1"/>
</dbReference>
<dbReference type="InterPro" id="IPR036291">
    <property type="entry name" value="NAD(P)-bd_dom_sf"/>
</dbReference>
<dbReference type="PANTHER" id="PTHR43796:SF2">
    <property type="entry name" value="CARBOXYNORSPERMIDINE SYNTHASE"/>
    <property type="match status" value="1"/>
</dbReference>
<evidence type="ECO:0000259" key="1">
    <source>
        <dbReference type="Pfam" id="PF03435"/>
    </source>
</evidence>
<proteinExistence type="predicted"/>
<reference evidence="3 4" key="1">
    <citation type="submission" date="2018-03" db="EMBL/GenBank/DDBJ databases">
        <title>Genomic Encyclopedia of Archaeal and Bacterial Type Strains, Phase II (KMG-II): from individual species to whole genera.</title>
        <authorList>
            <person name="Goeker M."/>
        </authorList>
    </citation>
    <scope>NUCLEOTIDE SEQUENCE [LARGE SCALE GENOMIC DNA]</scope>
    <source>
        <strain evidence="3 4">DSM 28354</strain>
    </source>
</reference>
<dbReference type="AlphaFoldDB" id="A0A2T0TEI7"/>
<dbReference type="OrthoDB" id="9769367at2"/>
<gene>
    <name evidence="3" type="ORF">CLV58_10351</name>
</gene>
<dbReference type="Pfam" id="PF16653">
    <property type="entry name" value="Sacchrp_dh_C"/>
    <property type="match status" value="1"/>
</dbReference>
<protein>
    <submittedName>
        <fullName evidence="3">Carboxynorspermidine dehydrogenase</fullName>
    </submittedName>
</protein>
<keyword evidence="4" id="KW-1185">Reference proteome</keyword>
<dbReference type="PANTHER" id="PTHR43796">
    <property type="entry name" value="CARBOXYNORSPERMIDINE SYNTHASE"/>
    <property type="match status" value="1"/>
</dbReference>
<evidence type="ECO:0000313" key="3">
    <source>
        <dbReference type="EMBL" id="PRY44082.1"/>
    </source>
</evidence>
<organism evidence="3 4">
    <name type="scientific">Spirosoma oryzae</name>
    <dbReference type="NCBI Taxonomy" id="1469603"/>
    <lineage>
        <taxon>Bacteria</taxon>
        <taxon>Pseudomonadati</taxon>
        <taxon>Bacteroidota</taxon>
        <taxon>Cytophagia</taxon>
        <taxon>Cytophagales</taxon>
        <taxon>Cytophagaceae</taxon>
        <taxon>Spirosoma</taxon>
    </lineage>
</organism>